<reference evidence="2" key="1">
    <citation type="submission" date="2021-02" db="EMBL/GenBank/DDBJ databases">
        <authorList>
            <person name="Nowell W R."/>
        </authorList>
    </citation>
    <scope>NUCLEOTIDE SEQUENCE</scope>
</reference>
<evidence type="ECO:0000313" key="4">
    <source>
        <dbReference type="Proteomes" id="UP000663828"/>
    </source>
</evidence>
<evidence type="ECO:0008006" key="6">
    <source>
        <dbReference type="Google" id="ProtNLM"/>
    </source>
</evidence>
<proteinExistence type="predicted"/>
<dbReference type="EMBL" id="CAJNOR010006828">
    <property type="protein sequence ID" value="CAF1604324.1"/>
    <property type="molecule type" value="Genomic_DNA"/>
</dbReference>
<gene>
    <name evidence="2" type="ORF">EDS130_LOCUS39183</name>
    <name evidence="3" type="ORF">XAT740_LOCUS48095</name>
</gene>
<dbReference type="EMBL" id="CAJNOJ010000429">
    <property type="protein sequence ID" value="CAF1445582.1"/>
    <property type="molecule type" value="Genomic_DNA"/>
</dbReference>
<dbReference type="OrthoDB" id="10064583at2759"/>
<dbReference type="Proteomes" id="UP000663852">
    <property type="component" value="Unassembled WGS sequence"/>
</dbReference>
<protein>
    <recommendedName>
        <fullName evidence="6">F-box domain-containing protein</fullName>
    </recommendedName>
</protein>
<feature type="compositionally biased region" description="Basic and acidic residues" evidence="1">
    <location>
        <begin position="1"/>
        <end position="13"/>
    </location>
</feature>
<evidence type="ECO:0000313" key="2">
    <source>
        <dbReference type="EMBL" id="CAF1445582.1"/>
    </source>
</evidence>
<feature type="region of interest" description="Disordered" evidence="1">
    <location>
        <begin position="1"/>
        <end position="20"/>
    </location>
</feature>
<organism evidence="2 5">
    <name type="scientific">Adineta ricciae</name>
    <name type="common">Rotifer</name>
    <dbReference type="NCBI Taxonomy" id="249248"/>
    <lineage>
        <taxon>Eukaryota</taxon>
        <taxon>Metazoa</taxon>
        <taxon>Spiralia</taxon>
        <taxon>Gnathifera</taxon>
        <taxon>Rotifera</taxon>
        <taxon>Eurotatoria</taxon>
        <taxon>Bdelloidea</taxon>
        <taxon>Adinetida</taxon>
        <taxon>Adinetidae</taxon>
        <taxon>Adineta</taxon>
    </lineage>
</organism>
<name>A0A815P882_ADIRI</name>
<evidence type="ECO:0000256" key="1">
    <source>
        <dbReference type="SAM" id="MobiDB-lite"/>
    </source>
</evidence>
<keyword evidence="4" id="KW-1185">Reference proteome</keyword>
<dbReference type="Proteomes" id="UP000663828">
    <property type="component" value="Unassembled WGS sequence"/>
</dbReference>
<comment type="caution">
    <text evidence="2">The sequence shown here is derived from an EMBL/GenBank/DDBJ whole genome shotgun (WGS) entry which is preliminary data.</text>
</comment>
<evidence type="ECO:0000313" key="5">
    <source>
        <dbReference type="Proteomes" id="UP000663852"/>
    </source>
</evidence>
<evidence type="ECO:0000313" key="3">
    <source>
        <dbReference type="EMBL" id="CAF1604324.1"/>
    </source>
</evidence>
<dbReference type="AlphaFoldDB" id="A0A815P882"/>
<accession>A0A815P882</accession>
<sequence length="593" mass="69322">MNMNEKKRSRDPTANDYDDESNATKKFSVISSFEQLSNEIIYEILTHLDAYEIYRSFFDINIRFRNLCNHSDLTIQIDTQFESKSKFQSYYDDFIIPNKHHVQSLRLFDPLIVDFFALLPSTISQCIDLRQLILCEIQNEFLESVLLDIVSLPKLSSLSIHVGCGANKPNIYESLFRLPVLKSCKINFREKGPIKLLPISSNLVSPIEDLVIYDHYDLPDIDVILSYVPKLHRLSVAYQSNANLQPFQSVFAVLFNNETHISVIGTEFSYLNLDKFIKNHVSHIKILQISISYRNAYSSIERFIQPYFSYLKTWDFNTALPPDCVHTMKLYQNMFESYPQIPLNIRQLFFTHEPMSDEYLHKMFGSIRPYSSNSIYLIHESCMNFQCYNETDLYSIEHLIVPGQIRPCQCIPHFPNVKKLTLYESCFKTNLSSMISLTQLTSLSFYTSMKTIDVIIEILCLTPNVQTVTLTLTTMRAKSLPALRESLISQHEANFNQIKSFTFKLNYTMVLIQFFMKLCPQLQHLGLGTYLNSLQPTLRYLLTETMEKHFSIHVSSISTKWSEILRALIESQELSRDYLIKIINDKFYFRWWN</sequence>